<keyword evidence="2" id="KW-0449">Lipoprotein</keyword>
<evidence type="ECO:0000313" key="2">
    <source>
        <dbReference type="EMBL" id="ERK38911.1"/>
    </source>
</evidence>
<dbReference type="InterPro" id="IPR011990">
    <property type="entry name" value="TPR-like_helical_dom_sf"/>
</dbReference>
<dbReference type="AlphaFoldDB" id="U2P415"/>
<sequence>MIMKRNHYMKITGSLAIMVAALTLASSCTSEFDKWNTDANSASEEAMTHDNMNTGAFFSQMEHNVFIVGLDKGGAFQIEDMLTGGLYSGYFSNIKESYDVGSLHNAHYVLPDKWVNQPFNDTYTNLMQPWLQLKKNADAAGTGAVTALANVVKVLGMSRITDMYGPIPYTKFGTALNVGYDSQEDVYKAFFQELDDAIDVLARYHDANPSSRILANFDYVFGGDVASWLKLANTLRLRLALRVCYADESLAKAEAQKSFNHPIGFLETAAIHANNARYSYLNPFWEVNISWGDMRMGASIESYLKGYGDPRASRYFKEAKAGGGIHGVYPGLRISNQSGYTDATSAMNVESNSPMRWMSGAESFFLRAEAKLRWDMGTASARSLYEDGIRKSFSEENAGGAEAYIANAEATPADFTDNSDNGRDAAAVSAITVAWDEDADFETKLERIITQKYLAIFPDNQEAWSEYRRTGYPRLFTVDYNGSNGSVNTNLQIRRLRFPTSEYSNNADNVQAAVGLLGGADNGGTKLWWDKKAR</sequence>
<dbReference type="PROSITE" id="PS51257">
    <property type="entry name" value="PROKAR_LIPOPROTEIN"/>
    <property type="match status" value="1"/>
</dbReference>
<accession>U2P415</accession>
<dbReference type="InterPro" id="IPR024302">
    <property type="entry name" value="SusD-like"/>
</dbReference>
<feature type="signal peptide" evidence="1">
    <location>
        <begin position="1"/>
        <end position="25"/>
    </location>
</feature>
<protein>
    <submittedName>
        <fullName evidence="2">Susd and RagB outer membrane lipoprotein</fullName>
    </submittedName>
</protein>
<keyword evidence="3" id="KW-1185">Reference proteome</keyword>
<dbReference type="Pfam" id="PF12741">
    <property type="entry name" value="SusD-like"/>
    <property type="match status" value="1"/>
</dbReference>
<reference evidence="2 3" key="1">
    <citation type="submission" date="2013-08" db="EMBL/GenBank/DDBJ databases">
        <authorList>
            <person name="Durkin A.S."/>
            <person name="Haft D.R."/>
            <person name="McCorrison J."/>
            <person name="Torralba M."/>
            <person name="Gillis M."/>
            <person name="Haft D.H."/>
            <person name="Methe B."/>
            <person name="Sutton G."/>
            <person name="Nelson K.E."/>
        </authorList>
    </citation>
    <scope>NUCLEOTIDE SEQUENCE [LARGE SCALE GENOMIC DNA]</scope>
    <source>
        <strain evidence="2 3">F0067</strain>
    </source>
</reference>
<dbReference type="SUPFAM" id="SSF48452">
    <property type="entry name" value="TPR-like"/>
    <property type="match status" value="1"/>
</dbReference>
<dbReference type="PATRIC" id="fig|1115809.3.peg.1840"/>
<evidence type="ECO:0000313" key="3">
    <source>
        <dbReference type="Proteomes" id="UP000016648"/>
    </source>
</evidence>
<evidence type="ECO:0000256" key="1">
    <source>
        <dbReference type="SAM" id="SignalP"/>
    </source>
</evidence>
<organism evidence="2 3">
    <name type="scientific">Segatella baroniae F0067</name>
    <dbReference type="NCBI Taxonomy" id="1115809"/>
    <lineage>
        <taxon>Bacteria</taxon>
        <taxon>Pseudomonadati</taxon>
        <taxon>Bacteroidota</taxon>
        <taxon>Bacteroidia</taxon>
        <taxon>Bacteroidales</taxon>
        <taxon>Prevotellaceae</taxon>
        <taxon>Segatella</taxon>
    </lineage>
</organism>
<proteinExistence type="predicted"/>
<dbReference type="Gene3D" id="1.25.40.390">
    <property type="match status" value="1"/>
</dbReference>
<comment type="caution">
    <text evidence="2">The sequence shown here is derived from an EMBL/GenBank/DDBJ whole genome shotgun (WGS) entry which is preliminary data.</text>
</comment>
<gene>
    <name evidence="2" type="ORF">HMPREF9135_0826</name>
</gene>
<feature type="chain" id="PRO_5004632576" evidence="1">
    <location>
        <begin position="26"/>
        <end position="534"/>
    </location>
</feature>
<dbReference type="EMBL" id="AWEY01000032">
    <property type="protein sequence ID" value="ERK38911.1"/>
    <property type="molecule type" value="Genomic_DNA"/>
</dbReference>
<name>U2P415_9BACT</name>
<keyword evidence="1" id="KW-0732">Signal</keyword>
<dbReference type="Proteomes" id="UP000016648">
    <property type="component" value="Unassembled WGS sequence"/>
</dbReference>